<dbReference type="InterPro" id="IPR009071">
    <property type="entry name" value="HMG_box_dom"/>
</dbReference>
<dbReference type="Gene3D" id="1.10.30.10">
    <property type="entry name" value="High mobility group box domain"/>
    <property type="match status" value="1"/>
</dbReference>
<keyword evidence="1 2" id="KW-0238">DNA-binding</keyword>
<dbReference type="Pfam" id="PF09011">
    <property type="entry name" value="HMG_box_2"/>
    <property type="match status" value="1"/>
</dbReference>
<feature type="domain" description="HMG box" evidence="4">
    <location>
        <begin position="118"/>
        <end position="190"/>
    </location>
</feature>
<dbReference type="PANTHER" id="PTHR48112">
    <property type="entry name" value="HIGH MOBILITY GROUP PROTEIN DSP1"/>
    <property type="match status" value="1"/>
</dbReference>
<dbReference type="GO" id="GO:0003677">
    <property type="term" value="F:DNA binding"/>
    <property type="evidence" value="ECO:0007669"/>
    <property type="project" value="UniProtKB-UniRule"/>
</dbReference>
<organism evidence="5 6">
    <name type="scientific">Triparma laevis f. inornata</name>
    <dbReference type="NCBI Taxonomy" id="1714386"/>
    <lineage>
        <taxon>Eukaryota</taxon>
        <taxon>Sar</taxon>
        <taxon>Stramenopiles</taxon>
        <taxon>Ochrophyta</taxon>
        <taxon>Bolidophyceae</taxon>
        <taxon>Parmales</taxon>
        <taxon>Triparmaceae</taxon>
        <taxon>Triparma</taxon>
    </lineage>
</organism>
<feature type="compositionally biased region" description="Polar residues" evidence="3">
    <location>
        <begin position="22"/>
        <end position="43"/>
    </location>
</feature>
<feature type="region of interest" description="Disordered" evidence="3">
    <location>
        <begin position="1"/>
        <end position="86"/>
    </location>
</feature>
<sequence length="223" mass="23755">MNTETAPEVQMTDAAPKPPPSIDQTPMTNDSAQLPSSSLQTTEGTEEVRVESAPEVEAEKEVEVEAQVPPAPVSFLTNNGVDKPKTNAPVVEEVAGNDGGDEFTASALSDSALKGAPKPKKRTAYFIFMDDMRGKAKQNLVDAGQDVTVGDISKELGRLWKALTEEQKKPYEEQSRLEKAQYQSWLSENPLPISGGGDGGGGNVLDVAIPPAKVSCERSDEGV</sequence>
<dbReference type="SMART" id="SM00398">
    <property type="entry name" value="HMG"/>
    <property type="match status" value="1"/>
</dbReference>
<name>A0A9W7AJM6_9STRA</name>
<dbReference type="GO" id="GO:0005634">
    <property type="term" value="C:nucleus"/>
    <property type="evidence" value="ECO:0007669"/>
    <property type="project" value="UniProtKB-UniRule"/>
</dbReference>
<evidence type="ECO:0000256" key="1">
    <source>
        <dbReference type="ARBA" id="ARBA00023125"/>
    </source>
</evidence>
<evidence type="ECO:0000256" key="3">
    <source>
        <dbReference type="SAM" id="MobiDB-lite"/>
    </source>
</evidence>
<accession>A0A9W7AJM6</accession>
<reference evidence="6" key="1">
    <citation type="journal article" date="2023" name="Commun. Biol.">
        <title>Genome analysis of Parmales, the sister group of diatoms, reveals the evolutionary specialization of diatoms from phago-mixotrophs to photoautotrophs.</title>
        <authorList>
            <person name="Ban H."/>
            <person name="Sato S."/>
            <person name="Yoshikawa S."/>
            <person name="Yamada K."/>
            <person name="Nakamura Y."/>
            <person name="Ichinomiya M."/>
            <person name="Sato N."/>
            <person name="Blanc-Mathieu R."/>
            <person name="Endo H."/>
            <person name="Kuwata A."/>
            <person name="Ogata H."/>
        </authorList>
    </citation>
    <scope>NUCLEOTIDE SEQUENCE [LARGE SCALE GENOMIC DNA]</scope>
</reference>
<dbReference type="SUPFAM" id="SSF47095">
    <property type="entry name" value="HMG-box"/>
    <property type="match status" value="1"/>
</dbReference>
<feature type="compositionally biased region" description="Basic and acidic residues" evidence="3">
    <location>
        <begin position="46"/>
        <end position="63"/>
    </location>
</feature>
<feature type="DNA-binding region" description="HMG box" evidence="2">
    <location>
        <begin position="118"/>
        <end position="190"/>
    </location>
</feature>
<comment type="caution">
    <text evidence="5">The sequence shown here is derived from an EMBL/GenBank/DDBJ whole genome shotgun (WGS) entry which is preliminary data.</text>
</comment>
<dbReference type="EMBL" id="BLQM01000169">
    <property type="protein sequence ID" value="GMH71791.1"/>
    <property type="molecule type" value="Genomic_DNA"/>
</dbReference>
<keyword evidence="2" id="KW-0539">Nucleus</keyword>
<dbReference type="PROSITE" id="PS50118">
    <property type="entry name" value="HMG_BOX_2"/>
    <property type="match status" value="1"/>
</dbReference>
<evidence type="ECO:0000313" key="6">
    <source>
        <dbReference type="Proteomes" id="UP001162640"/>
    </source>
</evidence>
<protein>
    <recommendedName>
        <fullName evidence="4">HMG box domain-containing protein</fullName>
    </recommendedName>
</protein>
<dbReference type="InterPro" id="IPR050342">
    <property type="entry name" value="HMGB"/>
</dbReference>
<dbReference type="InterPro" id="IPR036910">
    <property type="entry name" value="HMG_box_dom_sf"/>
</dbReference>
<evidence type="ECO:0000313" key="5">
    <source>
        <dbReference type="EMBL" id="GMH71791.1"/>
    </source>
</evidence>
<evidence type="ECO:0000259" key="4">
    <source>
        <dbReference type="PROSITE" id="PS50118"/>
    </source>
</evidence>
<dbReference type="Proteomes" id="UP001162640">
    <property type="component" value="Unassembled WGS sequence"/>
</dbReference>
<dbReference type="AlphaFoldDB" id="A0A9W7AJM6"/>
<proteinExistence type="predicted"/>
<evidence type="ECO:0000256" key="2">
    <source>
        <dbReference type="PROSITE-ProRule" id="PRU00267"/>
    </source>
</evidence>
<gene>
    <name evidence="5" type="ORF">TL16_g05745</name>
</gene>
<dbReference type="CDD" id="cd00084">
    <property type="entry name" value="HMG-box_SF"/>
    <property type="match status" value="1"/>
</dbReference>